<evidence type="ECO:0000256" key="1">
    <source>
        <dbReference type="SAM" id="MobiDB-lite"/>
    </source>
</evidence>
<dbReference type="Pfam" id="PF19841">
    <property type="entry name" value="GldN"/>
    <property type="match status" value="1"/>
</dbReference>
<feature type="region of interest" description="Disordered" evidence="1">
    <location>
        <begin position="118"/>
        <end position="138"/>
    </location>
</feature>
<gene>
    <name evidence="2" type="ORF">SAMN05421640_0578</name>
</gene>
<proteinExistence type="predicted"/>
<keyword evidence="3" id="KW-1185">Reference proteome</keyword>
<dbReference type="AlphaFoldDB" id="A0A239FBK0"/>
<organism evidence="2 3">
    <name type="scientific">Ekhidna lutea</name>
    <dbReference type="NCBI Taxonomy" id="447679"/>
    <lineage>
        <taxon>Bacteria</taxon>
        <taxon>Pseudomonadati</taxon>
        <taxon>Bacteroidota</taxon>
        <taxon>Cytophagia</taxon>
        <taxon>Cytophagales</taxon>
        <taxon>Reichenbachiellaceae</taxon>
        <taxon>Ekhidna</taxon>
    </lineage>
</organism>
<dbReference type="RefSeq" id="WP_089355334.1">
    <property type="nucleotide sequence ID" value="NZ_FZPD01000001.1"/>
</dbReference>
<dbReference type="Proteomes" id="UP000198393">
    <property type="component" value="Unassembled WGS sequence"/>
</dbReference>
<evidence type="ECO:0000313" key="2">
    <source>
        <dbReference type="EMBL" id="SNS53878.1"/>
    </source>
</evidence>
<accession>A0A239FBK0</accession>
<feature type="compositionally biased region" description="Acidic residues" evidence="1">
    <location>
        <begin position="119"/>
        <end position="132"/>
    </location>
</feature>
<name>A0A239FBK0_EKHLU</name>
<dbReference type="NCBIfam" id="TIGR03523">
    <property type="entry name" value="GldN"/>
    <property type="match status" value="1"/>
</dbReference>
<dbReference type="EMBL" id="FZPD01000001">
    <property type="protein sequence ID" value="SNS53878.1"/>
    <property type="molecule type" value="Genomic_DNA"/>
</dbReference>
<evidence type="ECO:0000313" key="3">
    <source>
        <dbReference type="Proteomes" id="UP000198393"/>
    </source>
</evidence>
<sequence length="285" mass="32938">MKNLGYVIVFGLSLSFGYAQEELAPLVKPEVDETQVMFRKTVWRRMNMKQKQNRPFFSLNGEVSRLLIEAVDEGLLTPYRSDSCINFMPDIIFVSNISVEREENPFVGGGFNSGGFDSFGDDSADQASEEQSDEPRQESIPEDLFSVLYLKEDVIFDRNRSRMYNYIRSLTLALPRDAGSLYNPAGFEKPIAHFRYDDVIALFRGPYADKAIYYNNQNPGQHMNMSDAFELRLFNAPIIKVSNAQDLDIRQIYADEMAKDPMSVIVIQQKYEYDLMEYESELWEY</sequence>
<protein>
    <submittedName>
        <fullName evidence="2">Gliding motility associated protien GldN</fullName>
    </submittedName>
</protein>
<dbReference type="InterPro" id="IPR019847">
    <property type="entry name" value="Gliding_motility_assoc_GldN"/>
</dbReference>
<dbReference type="OrthoDB" id="1141916at2"/>
<reference evidence="2 3" key="1">
    <citation type="submission" date="2017-06" db="EMBL/GenBank/DDBJ databases">
        <authorList>
            <person name="Kim H.J."/>
            <person name="Triplett B.A."/>
        </authorList>
    </citation>
    <scope>NUCLEOTIDE SEQUENCE [LARGE SCALE GENOMIC DNA]</scope>
    <source>
        <strain evidence="2 3">DSM 19307</strain>
    </source>
</reference>